<dbReference type="PIRSF" id="PIRSF500176">
    <property type="entry name" value="L_ASNase"/>
    <property type="match status" value="1"/>
</dbReference>
<dbReference type="PRINTS" id="PR00139">
    <property type="entry name" value="ASNGLNASE"/>
</dbReference>
<evidence type="ECO:0000256" key="5">
    <source>
        <dbReference type="PROSITE-ProRule" id="PRU10099"/>
    </source>
</evidence>
<sequence length="331" mass="35798">MKHVLILTTGGTIAMVESKEKGILPKADASTLIQSIPQISEYANISTIEFTNLPSPHITPKHMLELSQKIRQYIDSGSYHGIVVTHGTDTLEETAYFLDLTIASDLPIVVTGAMRSSNELGADGPINVVNAVRVAAHPKAKGFGTLVVFNDEIHAARDVTKTHTSNVSTFQSPGIGPVGAIDKKHVHMIHGILDRKTVPVETIREHVGLVKFAAGIGGELIDCLREKKVSGIVIEALGQGNVPPQSVPAIKRCIEEHIPIVMVSRCYNGVVSDFYAYEGAGRQLKEMGVIFSNGLNGQKARIKLMIGLEICQSEQELRAFFEDESDIGDQG</sequence>
<dbReference type="InterPro" id="IPR020827">
    <property type="entry name" value="Asparaginase/glutaminase_AS1"/>
</dbReference>
<evidence type="ECO:0000256" key="4">
    <source>
        <dbReference type="ARBA" id="ARBA00049366"/>
    </source>
</evidence>
<dbReference type="PANTHER" id="PTHR11707">
    <property type="entry name" value="L-ASPARAGINASE"/>
    <property type="match status" value="1"/>
</dbReference>
<dbReference type="RefSeq" id="WP_347436442.1">
    <property type="nucleotide sequence ID" value="NZ_CP089291.1"/>
</dbReference>
<dbReference type="PANTHER" id="PTHR11707:SF28">
    <property type="entry name" value="60 KDA LYSOPHOSPHOLIPASE"/>
    <property type="match status" value="1"/>
</dbReference>
<evidence type="ECO:0000259" key="7">
    <source>
        <dbReference type="Pfam" id="PF00710"/>
    </source>
</evidence>
<name>A0ABY4CKH9_9BACL</name>
<dbReference type="InterPro" id="IPR037152">
    <property type="entry name" value="L-asparaginase_N_sf"/>
</dbReference>
<protein>
    <recommendedName>
        <fullName evidence="2">asparaginase</fullName>
        <ecNumber evidence="2">3.5.1.1</ecNumber>
    </recommendedName>
</protein>
<dbReference type="Gene3D" id="3.40.50.1170">
    <property type="entry name" value="L-asparaginase, N-terminal domain"/>
    <property type="match status" value="1"/>
</dbReference>
<proteinExistence type="inferred from homology"/>
<dbReference type="SUPFAM" id="SSF53774">
    <property type="entry name" value="Glutaminase/Asparaginase"/>
    <property type="match status" value="1"/>
</dbReference>
<dbReference type="InterPro" id="IPR006034">
    <property type="entry name" value="Asparaginase/glutaminase-like"/>
</dbReference>
<accession>A0ABY4CKH9</accession>
<reference evidence="9" key="1">
    <citation type="submission" date="2021-12" db="EMBL/GenBank/DDBJ databases">
        <title>Alicyclobacillaceae gen. nov., sp. nov., isolated from chalcocite enrichment system.</title>
        <authorList>
            <person name="Jiang Z."/>
        </authorList>
    </citation>
    <scope>NUCLEOTIDE SEQUENCE</scope>
    <source>
        <strain evidence="9">MYW30-H2</strain>
    </source>
</reference>
<evidence type="ECO:0000256" key="1">
    <source>
        <dbReference type="ARBA" id="ARBA00010518"/>
    </source>
</evidence>
<dbReference type="PROSITE" id="PS51732">
    <property type="entry name" value="ASN_GLN_ASE_3"/>
    <property type="match status" value="1"/>
</dbReference>
<dbReference type="EC" id="3.5.1.1" evidence="2"/>
<comment type="similarity">
    <text evidence="1">Belongs to the asparaginase 1 family.</text>
</comment>
<dbReference type="InterPro" id="IPR027473">
    <property type="entry name" value="L-asparaginase_C"/>
</dbReference>
<dbReference type="InterPro" id="IPR040919">
    <property type="entry name" value="Asparaginase_C"/>
</dbReference>
<gene>
    <name evidence="9" type="ORF">LSG31_17990</name>
</gene>
<organism evidence="9 10">
    <name type="scientific">Fodinisporobacter ferrooxydans</name>
    <dbReference type="NCBI Taxonomy" id="2901836"/>
    <lineage>
        <taxon>Bacteria</taxon>
        <taxon>Bacillati</taxon>
        <taxon>Bacillota</taxon>
        <taxon>Bacilli</taxon>
        <taxon>Bacillales</taxon>
        <taxon>Alicyclobacillaceae</taxon>
        <taxon>Fodinisporobacter</taxon>
    </lineage>
</organism>
<comment type="catalytic activity">
    <reaction evidence="4">
        <text>L-asparagine + H2O = L-aspartate + NH4(+)</text>
        <dbReference type="Rhea" id="RHEA:21016"/>
        <dbReference type="ChEBI" id="CHEBI:15377"/>
        <dbReference type="ChEBI" id="CHEBI:28938"/>
        <dbReference type="ChEBI" id="CHEBI:29991"/>
        <dbReference type="ChEBI" id="CHEBI:58048"/>
        <dbReference type="EC" id="3.5.1.1"/>
    </reaction>
</comment>
<dbReference type="SMART" id="SM00870">
    <property type="entry name" value="Asparaginase"/>
    <property type="match status" value="1"/>
</dbReference>
<evidence type="ECO:0000313" key="9">
    <source>
        <dbReference type="EMBL" id="UOF89751.1"/>
    </source>
</evidence>
<dbReference type="InterPro" id="IPR036152">
    <property type="entry name" value="Asp/glu_Ase-like_sf"/>
</dbReference>
<dbReference type="Proteomes" id="UP000830167">
    <property type="component" value="Chromosome"/>
</dbReference>
<dbReference type="Pfam" id="PF17763">
    <property type="entry name" value="Asparaginase_C"/>
    <property type="match status" value="1"/>
</dbReference>
<feature type="active site" evidence="6">
    <location>
        <position position="88"/>
    </location>
</feature>
<dbReference type="Gene3D" id="3.40.50.40">
    <property type="match status" value="1"/>
</dbReference>
<dbReference type="PROSITE" id="PS00917">
    <property type="entry name" value="ASN_GLN_ASE_2"/>
    <property type="match status" value="1"/>
</dbReference>
<evidence type="ECO:0000256" key="6">
    <source>
        <dbReference type="PROSITE-ProRule" id="PRU10100"/>
    </source>
</evidence>
<feature type="domain" description="L-asparaginase N-terminal" evidence="7">
    <location>
        <begin position="3"/>
        <end position="189"/>
    </location>
</feature>
<dbReference type="InterPro" id="IPR027475">
    <property type="entry name" value="Asparaginase/glutaminase_AS2"/>
</dbReference>
<feature type="active site" evidence="5">
    <location>
        <position position="12"/>
    </location>
</feature>
<dbReference type="InterPro" id="IPR004550">
    <property type="entry name" value="AsnASE_II"/>
</dbReference>
<dbReference type="CDD" id="cd08964">
    <property type="entry name" value="L-asparaginase_II"/>
    <property type="match status" value="1"/>
</dbReference>
<evidence type="ECO:0000313" key="10">
    <source>
        <dbReference type="Proteomes" id="UP000830167"/>
    </source>
</evidence>
<dbReference type="Pfam" id="PF00710">
    <property type="entry name" value="Asparaginase"/>
    <property type="match status" value="1"/>
</dbReference>
<evidence type="ECO:0000256" key="3">
    <source>
        <dbReference type="ARBA" id="ARBA00022801"/>
    </source>
</evidence>
<evidence type="ECO:0000259" key="8">
    <source>
        <dbReference type="Pfam" id="PF17763"/>
    </source>
</evidence>
<dbReference type="PIRSF" id="PIRSF001220">
    <property type="entry name" value="L-ASNase_gatD"/>
    <property type="match status" value="1"/>
</dbReference>
<dbReference type="EMBL" id="CP089291">
    <property type="protein sequence ID" value="UOF89751.1"/>
    <property type="molecule type" value="Genomic_DNA"/>
</dbReference>
<feature type="domain" description="Asparaginase/glutaminase C-terminal" evidence="8">
    <location>
        <begin position="206"/>
        <end position="321"/>
    </location>
</feature>
<dbReference type="PROSITE" id="PS00144">
    <property type="entry name" value="ASN_GLN_ASE_1"/>
    <property type="match status" value="1"/>
</dbReference>
<dbReference type="InterPro" id="IPR027474">
    <property type="entry name" value="L-asparaginase_N"/>
</dbReference>
<keyword evidence="10" id="KW-1185">Reference proteome</keyword>
<dbReference type="SFLD" id="SFLDS00057">
    <property type="entry name" value="Glutaminase/Asparaginase"/>
    <property type="match status" value="1"/>
</dbReference>
<keyword evidence="3" id="KW-0378">Hydrolase</keyword>
<evidence type="ECO:0000256" key="2">
    <source>
        <dbReference type="ARBA" id="ARBA00012920"/>
    </source>
</evidence>